<dbReference type="Gene3D" id="2.60.40.1630">
    <property type="entry name" value="bacillus anthracis domain"/>
    <property type="match status" value="1"/>
</dbReference>
<name>A0ABV2M8F2_9FIRM</name>
<dbReference type="Proteomes" id="UP001549106">
    <property type="component" value="Unassembled WGS sequence"/>
</dbReference>
<keyword evidence="4" id="KW-1185">Reference proteome</keyword>
<dbReference type="InterPro" id="IPR025436">
    <property type="entry name" value="DUF4179"/>
</dbReference>
<evidence type="ECO:0000256" key="1">
    <source>
        <dbReference type="SAM" id="MobiDB-lite"/>
    </source>
</evidence>
<proteinExistence type="predicted"/>
<dbReference type="Pfam" id="PF13786">
    <property type="entry name" value="DUF4179"/>
    <property type="match status" value="1"/>
</dbReference>
<feature type="domain" description="DUF4179" evidence="2">
    <location>
        <begin position="60"/>
        <end position="166"/>
    </location>
</feature>
<evidence type="ECO:0000259" key="2">
    <source>
        <dbReference type="Pfam" id="PF13786"/>
    </source>
</evidence>
<reference evidence="3 4" key="1">
    <citation type="submission" date="2024-06" db="EMBL/GenBank/DDBJ databases">
        <title>Genomic Encyclopedia of Type Strains, Phase IV (KMG-IV): sequencing the most valuable type-strain genomes for metagenomic binning, comparative biology and taxonomic classification.</title>
        <authorList>
            <person name="Goeker M."/>
        </authorList>
    </citation>
    <scope>NUCLEOTIDE SEQUENCE [LARGE SCALE GENOMIC DNA]</scope>
    <source>
        <strain evidence="3 4">DSM 29492</strain>
    </source>
</reference>
<evidence type="ECO:0000313" key="3">
    <source>
        <dbReference type="EMBL" id="MET3751693.1"/>
    </source>
</evidence>
<dbReference type="RefSeq" id="WP_306814097.1">
    <property type="nucleotide sequence ID" value="NZ_BAABXP010000007.1"/>
</dbReference>
<feature type="region of interest" description="Disordered" evidence="1">
    <location>
        <begin position="113"/>
        <end position="140"/>
    </location>
</feature>
<protein>
    <recommendedName>
        <fullName evidence="2">DUF4179 domain-containing protein</fullName>
    </recommendedName>
</protein>
<gene>
    <name evidence="3" type="ORF">ABID24_002954</name>
</gene>
<organism evidence="3 4">
    <name type="scientific">Blautia caecimuris</name>
    <dbReference type="NCBI Taxonomy" id="1796615"/>
    <lineage>
        <taxon>Bacteria</taxon>
        <taxon>Bacillati</taxon>
        <taxon>Bacillota</taxon>
        <taxon>Clostridia</taxon>
        <taxon>Lachnospirales</taxon>
        <taxon>Lachnospiraceae</taxon>
        <taxon>Blautia</taxon>
    </lineage>
</organism>
<dbReference type="EMBL" id="JBEPMJ010000026">
    <property type="protein sequence ID" value="MET3751693.1"/>
    <property type="molecule type" value="Genomic_DNA"/>
</dbReference>
<accession>A0ABV2M8F2</accession>
<comment type="caution">
    <text evidence="3">The sequence shown here is derived from an EMBL/GenBank/DDBJ whole genome shotgun (WGS) entry which is preliminary data.</text>
</comment>
<evidence type="ECO:0000313" key="4">
    <source>
        <dbReference type="Proteomes" id="UP001549106"/>
    </source>
</evidence>
<sequence>MMITFNDNEKKLKDDLNRDIALPAVVHERINTAYRMIEEHTVKQKKKTRNPYHWMKTGAKVAGGLAAAVAVGFIFCAANPVMARELPLIGGIFEQLQDKVSFFGNFSDKATSLEESAAPTSDTEKLPETSSADETPRETVFTKTQDGLTITLSEIYANDLTCYITVKAVSEEPFPDTLMDQDGKPCISLVTEPRYSFLEDTGMNPGMQYINPEGEFTDDHTYIAILRLDTQFEDTAEFEQKYQEMVDEILAEMGITMDDINDETEEGHANLEEFNGRVLARGGALQSQYVKPIVTPETYTLNLTFKEFIGYKAEPEFWDSGYTQEELEAMSEAEFQEIMNQMPEEYSQNPNKYQNYWFKGDWSFEIPVTVDNSLTETLEINETNEEGIGLASIARTPYEITITPLYKEGSDSDCFLVALDADGNMLPYNRSSSDSYNYAIQDKNISFIDIYLLDYMQYMDELKVQYYNEELDNAEWKALLDANARYHKTVSFDK</sequence>